<comment type="function">
    <text evidence="7">Phosphorylation of dTMP to form dTDP in both de novo and salvage pathways of dTTP synthesis.</text>
</comment>
<dbReference type="CDD" id="cd01672">
    <property type="entry name" value="TMPK"/>
    <property type="match status" value="1"/>
</dbReference>
<gene>
    <name evidence="7" type="primary">tmk</name>
    <name evidence="9" type="ORF">COT99_00410</name>
</gene>
<comment type="caution">
    <text evidence="9">The sequence shown here is derived from an EMBL/GenBank/DDBJ whole genome shotgun (WGS) entry which is preliminary data.</text>
</comment>
<keyword evidence="4 7" id="KW-0547">Nucleotide-binding</keyword>
<evidence type="ECO:0000256" key="7">
    <source>
        <dbReference type="HAMAP-Rule" id="MF_00165"/>
    </source>
</evidence>
<keyword evidence="5 7" id="KW-0418">Kinase</keyword>
<keyword evidence="3 7" id="KW-0545">Nucleotide biosynthesis</keyword>
<evidence type="ECO:0000256" key="2">
    <source>
        <dbReference type="ARBA" id="ARBA00022679"/>
    </source>
</evidence>
<keyword evidence="6 7" id="KW-0067">ATP-binding</keyword>
<dbReference type="Proteomes" id="UP000228626">
    <property type="component" value="Unassembled WGS sequence"/>
</dbReference>
<feature type="domain" description="Thymidylate kinase-like" evidence="8">
    <location>
        <begin position="6"/>
        <end position="170"/>
    </location>
</feature>
<comment type="similarity">
    <text evidence="1 7">Belongs to the thymidylate kinase family.</text>
</comment>
<comment type="catalytic activity">
    <reaction evidence="7">
        <text>dTMP + ATP = dTDP + ADP</text>
        <dbReference type="Rhea" id="RHEA:13517"/>
        <dbReference type="ChEBI" id="CHEBI:30616"/>
        <dbReference type="ChEBI" id="CHEBI:58369"/>
        <dbReference type="ChEBI" id="CHEBI:63528"/>
        <dbReference type="ChEBI" id="CHEBI:456216"/>
        <dbReference type="EC" id="2.7.4.9"/>
    </reaction>
</comment>
<reference evidence="10" key="1">
    <citation type="submission" date="2017-09" db="EMBL/GenBank/DDBJ databases">
        <title>Depth-based differentiation of microbial function through sediment-hosted aquifers and enrichment of novel symbionts in the deep terrestrial subsurface.</title>
        <authorList>
            <person name="Probst A.J."/>
            <person name="Ladd B."/>
            <person name="Jarett J.K."/>
            <person name="Geller-Mcgrath D.E."/>
            <person name="Sieber C.M.K."/>
            <person name="Emerson J.B."/>
            <person name="Anantharaman K."/>
            <person name="Thomas B.C."/>
            <person name="Malmstrom R."/>
            <person name="Stieglmeier M."/>
            <person name="Klingl A."/>
            <person name="Woyke T."/>
            <person name="Ryan C.M."/>
            <person name="Banfield J.F."/>
        </authorList>
    </citation>
    <scope>NUCLEOTIDE SEQUENCE [LARGE SCALE GENOMIC DNA]</scope>
</reference>
<dbReference type="Gene3D" id="3.40.50.300">
    <property type="entry name" value="P-loop containing nucleotide triphosphate hydrolases"/>
    <property type="match status" value="1"/>
</dbReference>
<dbReference type="InterPro" id="IPR018094">
    <property type="entry name" value="Thymidylate_kinase"/>
</dbReference>
<sequence>MFIIAFEGIDNAGKTTQCLKLQKRLQADGFSVANAFNYESPIHDLIKSRFQKGDFPPDLKILLFAAELFDHLHSHSPLSEIIIFDRYVASLLAYGLMENLSSDWIKNVAAPLPTAHVTVYIDITAEIYKQRIGSSGEVSPYSSEKLSNVHNNYLELMNSTDLFIDGTDKEDDIGEIIFQKVLSTMSSCGLKNG</sequence>
<dbReference type="GO" id="GO:0004798">
    <property type="term" value="F:dTMP kinase activity"/>
    <property type="evidence" value="ECO:0007669"/>
    <property type="project" value="UniProtKB-UniRule"/>
</dbReference>
<dbReference type="Pfam" id="PF02223">
    <property type="entry name" value="Thymidylate_kin"/>
    <property type="match status" value="1"/>
</dbReference>
<dbReference type="PANTHER" id="PTHR10344:SF1">
    <property type="entry name" value="THYMIDYLATE KINASE"/>
    <property type="match status" value="1"/>
</dbReference>
<proteinExistence type="inferred from homology"/>
<organism evidence="9 10">
    <name type="scientific">Candidatus Falkowbacteria bacterium CG10_big_fil_rev_8_21_14_0_10_43_10</name>
    <dbReference type="NCBI Taxonomy" id="1974567"/>
    <lineage>
        <taxon>Bacteria</taxon>
        <taxon>Candidatus Falkowiibacteriota</taxon>
    </lineage>
</organism>
<evidence type="ECO:0000256" key="6">
    <source>
        <dbReference type="ARBA" id="ARBA00022840"/>
    </source>
</evidence>
<dbReference type="AlphaFoldDB" id="A0A2H0V349"/>
<protein>
    <recommendedName>
        <fullName evidence="7">Thymidylate kinase</fullName>
        <ecNumber evidence="7">2.7.4.9</ecNumber>
    </recommendedName>
    <alternativeName>
        <fullName evidence="7">dTMP kinase</fullName>
    </alternativeName>
</protein>
<dbReference type="InterPro" id="IPR039430">
    <property type="entry name" value="Thymidylate_kin-like_dom"/>
</dbReference>
<dbReference type="EC" id="2.7.4.9" evidence="7"/>
<dbReference type="HAMAP" id="MF_00165">
    <property type="entry name" value="Thymidylate_kinase"/>
    <property type="match status" value="1"/>
</dbReference>
<dbReference type="SUPFAM" id="SSF52540">
    <property type="entry name" value="P-loop containing nucleoside triphosphate hydrolases"/>
    <property type="match status" value="1"/>
</dbReference>
<dbReference type="PANTHER" id="PTHR10344">
    <property type="entry name" value="THYMIDYLATE KINASE"/>
    <property type="match status" value="1"/>
</dbReference>
<dbReference type="GO" id="GO:0005524">
    <property type="term" value="F:ATP binding"/>
    <property type="evidence" value="ECO:0007669"/>
    <property type="project" value="UniProtKB-UniRule"/>
</dbReference>
<evidence type="ECO:0000256" key="4">
    <source>
        <dbReference type="ARBA" id="ARBA00022741"/>
    </source>
</evidence>
<dbReference type="GO" id="GO:0006227">
    <property type="term" value="P:dUDP biosynthetic process"/>
    <property type="evidence" value="ECO:0007669"/>
    <property type="project" value="TreeGrafter"/>
</dbReference>
<comment type="caution">
    <text evidence="7">Lacks conserved residue(s) required for the propagation of feature annotation.</text>
</comment>
<evidence type="ECO:0000313" key="9">
    <source>
        <dbReference type="EMBL" id="PIR93513.1"/>
    </source>
</evidence>
<dbReference type="InterPro" id="IPR027417">
    <property type="entry name" value="P-loop_NTPase"/>
</dbReference>
<evidence type="ECO:0000256" key="1">
    <source>
        <dbReference type="ARBA" id="ARBA00009776"/>
    </source>
</evidence>
<accession>A0A2H0V349</accession>
<dbReference type="GO" id="GO:0005737">
    <property type="term" value="C:cytoplasm"/>
    <property type="evidence" value="ECO:0007669"/>
    <property type="project" value="TreeGrafter"/>
</dbReference>
<name>A0A2H0V349_9BACT</name>
<dbReference type="EMBL" id="PFAR01000005">
    <property type="protein sequence ID" value="PIR93513.1"/>
    <property type="molecule type" value="Genomic_DNA"/>
</dbReference>
<evidence type="ECO:0000259" key="8">
    <source>
        <dbReference type="Pfam" id="PF02223"/>
    </source>
</evidence>
<dbReference type="GO" id="GO:0006233">
    <property type="term" value="P:dTDP biosynthetic process"/>
    <property type="evidence" value="ECO:0007669"/>
    <property type="project" value="InterPro"/>
</dbReference>
<dbReference type="GO" id="GO:0006235">
    <property type="term" value="P:dTTP biosynthetic process"/>
    <property type="evidence" value="ECO:0007669"/>
    <property type="project" value="UniProtKB-UniRule"/>
</dbReference>
<evidence type="ECO:0000256" key="3">
    <source>
        <dbReference type="ARBA" id="ARBA00022727"/>
    </source>
</evidence>
<evidence type="ECO:0000313" key="10">
    <source>
        <dbReference type="Proteomes" id="UP000228626"/>
    </source>
</evidence>
<evidence type="ECO:0000256" key="5">
    <source>
        <dbReference type="ARBA" id="ARBA00022777"/>
    </source>
</evidence>
<keyword evidence="2 7" id="KW-0808">Transferase</keyword>